<dbReference type="InterPro" id="IPR017542">
    <property type="entry name" value="XrtG-assoc_glycosyltfrase"/>
</dbReference>
<dbReference type="GO" id="GO:0016757">
    <property type="term" value="F:glycosyltransferase activity"/>
    <property type="evidence" value="ECO:0007669"/>
    <property type="project" value="UniProtKB-KW"/>
</dbReference>
<evidence type="ECO:0000256" key="4">
    <source>
        <dbReference type="SAM" id="Phobius"/>
    </source>
</evidence>
<keyword evidence="4" id="KW-0472">Membrane</keyword>
<dbReference type="RefSeq" id="WP_156561856.1">
    <property type="nucleotide sequence ID" value="NZ_CACRTV010000058.1"/>
</dbReference>
<keyword evidence="4" id="KW-1133">Transmembrane helix</keyword>
<dbReference type="Pfam" id="PF00535">
    <property type="entry name" value="Glycos_transf_2"/>
    <property type="match status" value="1"/>
</dbReference>
<comment type="similarity">
    <text evidence="1">Belongs to the glycosyltransferase 2 family.</text>
</comment>
<feature type="transmembrane region" description="Helical" evidence="4">
    <location>
        <begin position="12"/>
        <end position="40"/>
    </location>
</feature>
<dbReference type="EC" id="2.4.1.-" evidence="6"/>
<dbReference type="CDD" id="cd06423">
    <property type="entry name" value="CESA_like"/>
    <property type="match status" value="1"/>
</dbReference>
<evidence type="ECO:0000259" key="5">
    <source>
        <dbReference type="Pfam" id="PF00535"/>
    </source>
</evidence>
<reference evidence="6" key="1">
    <citation type="submission" date="2019-11" db="EMBL/GenBank/DDBJ databases">
        <authorList>
            <person name="Feng L."/>
        </authorList>
    </citation>
    <scope>NUCLEOTIDE SEQUENCE</scope>
    <source>
        <strain evidence="6">CParaputrificumLFYP93</strain>
    </source>
</reference>
<name>A0A6N3FDA0_9CLOT</name>
<dbReference type="AlphaFoldDB" id="A0A6N3FDA0"/>
<feature type="transmembrane region" description="Helical" evidence="4">
    <location>
        <begin position="355"/>
        <end position="374"/>
    </location>
</feature>
<organism evidence="6">
    <name type="scientific">Clostridium paraputrificum</name>
    <dbReference type="NCBI Taxonomy" id="29363"/>
    <lineage>
        <taxon>Bacteria</taxon>
        <taxon>Bacillati</taxon>
        <taxon>Bacillota</taxon>
        <taxon>Clostridia</taxon>
        <taxon>Eubacteriales</taxon>
        <taxon>Clostridiaceae</taxon>
        <taxon>Clostridium</taxon>
    </lineage>
</organism>
<feature type="transmembrane region" description="Helical" evidence="4">
    <location>
        <begin position="328"/>
        <end position="349"/>
    </location>
</feature>
<dbReference type="PANTHER" id="PTHR43630">
    <property type="entry name" value="POLY-BETA-1,6-N-ACETYL-D-GLUCOSAMINE SYNTHASE"/>
    <property type="match status" value="1"/>
</dbReference>
<evidence type="ECO:0000313" key="6">
    <source>
        <dbReference type="EMBL" id="VYU49866.1"/>
    </source>
</evidence>
<feature type="domain" description="Glycosyltransferase 2-like" evidence="5">
    <location>
        <begin position="60"/>
        <end position="234"/>
    </location>
</feature>
<proteinExistence type="inferred from homology"/>
<dbReference type="InterPro" id="IPR029044">
    <property type="entry name" value="Nucleotide-diphossugar_trans"/>
</dbReference>
<protein>
    <submittedName>
        <fullName evidence="6">Poly-beta-1,6-N-acetyl-D-glucosamine synthase</fullName>
        <ecNumber evidence="6">2.4.1.-</ecNumber>
    </submittedName>
</protein>
<dbReference type="PANTHER" id="PTHR43630:SF1">
    <property type="entry name" value="POLY-BETA-1,6-N-ACETYL-D-GLUCOSAMINE SYNTHASE"/>
    <property type="match status" value="1"/>
</dbReference>
<sequence length="444" mass="51103">MEYTFLGRTIFLGIWLFIPTIFDLLLGVYRCIRIMIIYIFKRGDKKNEKKLTLEFEPLVSVIIPVYNSEKTLKRCVESVINQTYSIDKIEIIMVDNGSKDNSYNVFQQLQSEYHHVKMWWYKSGCGKARALNAGIFYSNGAYIINIDSDGYMSRNSIESIVKHFIYNKEVSAITGSVIIDKNEIKETKGIINKLVQKCEFMEYLEVFFIGRNNQSSTNELFTMAGAISAIKREVAFKSQMYNADTLGEDAHMTQQILLFQNGVVSYCKEAVFFTSPIEDFNRLSIQRSRWQRGALEVVSLFLDKEVTGSKKSLWKMTISDHTMTFPKLIWIMAVIYLGVIGLPIETIVLVNLIIYIAYSIISMLSILISAVLLRDLKEVRKYTLKNILIFIFMPLYRLILSFFRISGVIYSLSPESSWNAVGIVDEIKLGVKAVFSFGKRDKNR</sequence>
<keyword evidence="3 6" id="KW-0808">Transferase</keyword>
<keyword evidence="2 6" id="KW-0328">Glycosyltransferase</keyword>
<evidence type="ECO:0000256" key="2">
    <source>
        <dbReference type="ARBA" id="ARBA00022676"/>
    </source>
</evidence>
<dbReference type="Gene3D" id="3.90.550.10">
    <property type="entry name" value="Spore Coat Polysaccharide Biosynthesis Protein SpsA, Chain A"/>
    <property type="match status" value="1"/>
</dbReference>
<feature type="transmembrane region" description="Helical" evidence="4">
    <location>
        <begin position="386"/>
        <end position="410"/>
    </location>
</feature>
<dbReference type="SUPFAM" id="SSF53448">
    <property type="entry name" value="Nucleotide-diphospho-sugar transferases"/>
    <property type="match status" value="1"/>
</dbReference>
<evidence type="ECO:0000256" key="3">
    <source>
        <dbReference type="ARBA" id="ARBA00022679"/>
    </source>
</evidence>
<dbReference type="EMBL" id="CACRTV010000058">
    <property type="protein sequence ID" value="VYU49866.1"/>
    <property type="molecule type" value="Genomic_DNA"/>
</dbReference>
<keyword evidence="4" id="KW-0812">Transmembrane</keyword>
<accession>A0A6N3FDA0</accession>
<dbReference type="NCBIfam" id="TIGR03111">
    <property type="entry name" value="glyc2_xrt_Gpos1"/>
    <property type="match status" value="1"/>
</dbReference>
<gene>
    <name evidence="6" type="primary">pgaC</name>
    <name evidence="6" type="ORF">CPLFYP93_02491</name>
</gene>
<evidence type="ECO:0000256" key="1">
    <source>
        <dbReference type="ARBA" id="ARBA00006739"/>
    </source>
</evidence>
<dbReference type="InterPro" id="IPR001173">
    <property type="entry name" value="Glyco_trans_2-like"/>
</dbReference>